<dbReference type="SUPFAM" id="SSF57884">
    <property type="entry name" value="Ada DNA repair protein, N-terminal domain (N-Ada 10)"/>
    <property type="match status" value="1"/>
</dbReference>
<dbReference type="PROSITE" id="PS00041">
    <property type="entry name" value="HTH_ARAC_FAMILY_1"/>
    <property type="match status" value="1"/>
</dbReference>
<keyword evidence="10" id="KW-0238">DNA-binding</keyword>
<dbReference type="GO" id="GO:0043916">
    <property type="term" value="F:DNA-7-methylguanine glycosylase activity"/>
    <property type="evidence" value="ECO:0007669"/>
    <property type="project" value="TreeGrafter"/>
</dbReference>
<dbReference type="SMART" id="SM00342">
    <property type="entry name" value="HTH_ARAC"/>
    <property type="match status" value="1"/>
</dbReference>
<evidence type="ECO:0000256" key="2">
    <source>
        <dbReference type="ARBA" id="ARBA00001947"/>
    </source>
</evidence>
<proteinExistence type="predicted"/>
<keyword evidence="9" id="KW-0805">Transcription regulation</keyword>
<feature type="compositionally biased region" description="Low complexity" evidence="14">
    <location>
        <begin position="510"/>
        <end position="521"/>
    </location>
</feature>
<dbReference type="GO" id="GO:0006285">
    <property type="term" value="P:base-excision repair, AP site formation"/>
    <property type="evidence" value="ECO:0007669"/>
    <property type="project" value="TreeGrafter"/>
</dbReference>
<dbReference type="InterPro" id="IPR051912">
    <property type="entry name" value="Alkylbase_DNA_Glycosylase/TA"/>
</dbReference>
<dbReference type="EC" id="3.2.2.21" evidence="3"/>
<name>A0A3S1CT10_9MICO</name>
<dbReference type="RefSeq" id="WP_127049726.1">
    <property type="nucleotide sequence ID" value="NZ_RZGZ01000002.1"/>
</dbReference>
<dbReference type="GO" id="GO:0003700">
    <property type="term" value="F:DNA-binding transcription factor activity"/>
    <property type="evidence" value="ECO:0007669"/>
    <property type="project" value="InterPro"/>
</dbReference>
<dbReference type="Gene3D" id="1.10.1670.10">
    <property type="entry name" value="Helix-hairpin-Helix base-excision DNA repair enzymes (C-terminal)"/>
    <property type="match status" value="1"/>
</dbReference>
<evidence type="ECO:0000256" key="8">
    <source>
        <dbReference type="ARBA" id="ARBA00022833"/>
    </source>
</evidence>
<evidence type="ECO:0000256" key="12">
    <source>
        <dbReference type="ARBA" id="ARBA00023163"/>
    </source>
</evidence>
<dbReference type="EMBL" id="RZGZ01000002">
    <property type="protein sequence ID" value="RUR01815.1"/>
    <property type="molecule type" value="Genomic_DNA"/>
</dbReference>
<accession>A0A3S1CT10</accession>
<dbReference type="Gene3D" id="3.40.10.10">
    <property type="entry name" value="DNA Methylphosphotriester Repair Domain"/>
    <property type="match status" value="1"/>
</dbReference>
<dbReference type="SUPFAM" id="SSF48150">
    <property type="entry name" value="DNA-glycosylase"/>
    <property type="match status" value="1"/>
</dbReference>
<evidence type="ECO:0000256" key="14">
    <source>
        <dbReference type="SAM" id="MobiDB-lite"/>
    </source>
</evidence>
<dbReference type="Gene3D" id="1.10.10.60">
    <property type="entry name" value="Homeodomain-like"/>
    <property type="match status" value="1"/>
</dbReference>
<dbReference type="PANTHER" id="PTHR43003:SF13">
    <property type="entry name" value="DNA-3-METHYLADENINE GLYCOSYLASE 2"/>
    <property type="match status" value="1"/>
</dbReference>
<keyword evidence="17" id="KW-1185">Reference proteome</keyword>
<feature type="domain" description="HTH araC/xylS-type" evidence="15">
    <location>
        <begin position="85"/>
        <end position="183"/>
    </location>
</feature>
<dbReference type="OrthoDB" id="9811249at2"/>
<dbReference type="SUPFAM" id="SSF55945">
    <property type="entry name" value="TATA-box binding protein-like"/>
    <property type="match status" value="1"/>
</dbReference>
<keyword evidence="7" id="KW-0227">DNA damage</keyword>
<comment type="catalytic activity">
    <reaction evidence="1">
        <text>Hydrolysis of alkylated DNA, releasing 3-methyladenine, 3-methylguanine, 7-methylguanine and 7-methyladenine.</text>
        <dbReference type="EC" id="3.2.2.21"/>
    </reaction>
</comment>
<dbReference type="Pfam" id="PF02805">
    <property type="entry name" value="Ada_Zn_binding"/>
    <property type="match status" value="1"/>
</dbReference>
<feature type="compositionally biased region" description="Polar residues" evidence="14">
    <location>
        <begin position="524"/>
        <end position="533"/>
    </location>
</feature>
<evidence type="ECO:0000256" key="6">
    <source>
        <dbReference type="ARBA" id="ARBA00022723"/>
    </source>
</evidence>
<keyword evidence="4" id="KW-0489">Methyltransferase</keyword>
<dbReference type="GO" id="GO:0006307">
    <property type="term" value="P:DNA alkylation repair"/>
    <property type="evidence" value="ECO:0007669"/>
    <property type="project" value="TreeGrafter"/>
</dbReference>
<evidence type="ECO:0000256" key="13">
    <source>
        <dbReference type="ARBA" id="ARBA00023204"/>
    </source>
</evidence>
<feature type="region of interest" description="Disordered" evidence="14">
    <location>
        <begin position="504"/>
        <end position="533"/>
    </location>
</feature>
<dbReference type="InterPro" id="IPR011257">
    <property type="entry name" value="DNA_glycosylase"/>
</dbReference>
<evidence type="ECO:0000313" key="17">
    <source>
        <dbReference type="Proteomes" id="UP000274909"/>
    </source>
</evidence>
<evidence type="ECO:0000256" key="10">
    <source>
        <dbReference type="ARBA" id="ARBA00023125"/>
    </source>
</evidence>
<organism evidence="16 17">
    <name type="scientific">Labedella endophytica</name>
    <dbReference type="NCBI Taxonomy" id="1523160"/>
    <lineage>
        <taxon>Bacteria</taxon>
        <taxon>Bacillati</taxon>
        <taxon>Actinomycetota</taxon>
        <taxon>Actinomycetes</taxon>
        <taxon>Micrococcales</taxon>
        <taxon>Microbacteriaceae</taxon>
        <taxon>Labedella</taxon>
    </lineage>
</organism>
<comment type="caution">
    <text evidence="16">The sequence shown here is derived from an EMBL/GenBank/DDBJ whole genome shotgun (WGS) entry which is preliminary data.</text>
</comment>
<reference evidence="16 17" key="1">
    <citation type="submission" date="2018-12" db="EMBL/GenBank/DDBJ databases">
        <authorList>
            <person name="Li F."/>
        </authorList>
    </citation>
    <scope>NUCLEOTIDE SEQUENCE [LARGE SCALE GENOMIC DNA]</scope>
    <source>
        <strain evidence="16 17">EGI 6500705</strain>
    </source>
</reference>
<evidence type="ECO:0000256" key="3">
    <source>
        <dbReference type="ARBA" id="ARBA00012000"/>
    </source>
</evidence>
<keyword evidence="12" id="KW-0804">Transcription</keyword>
<dbReference type="InterPro" id="IPR018062">
    <property type="entry name" value="HTH_AraC-typ_CS"/>
</dbReference>
<dbReference type="Gene3D" id="1.10.340.30">
    <property type="entry name" value="Hypothetical protein, domain 2"/>
    <property type="match status" value="1"/>
</dbReference>
<dbReference type="SUPFAM" id="SSF46689">
    <property type="entry name" value="Homeodomain-like"/>
    <property type="match status" value="1"/>
</dbReference>
<dbReference type="Pfam" id="PF06029">
    <property type="entry name" value="AlkA_N"/>
    <property type="match status" value="1"/>
</dbReference>
<dbReference type="InterPro" id="IPR003265">
    <property type="entry name" value="HhH-GPD_domain"/>
</dbReference>
<evidence type="ECO:0000259" key="15">
    <source>
        <dbReference type="PROSITE" id="PS01124"/>
    </source>
</evidence>
<dbReference type="InterPro" id="IPR018060">
    <property type="entry name" value="HTH_AraC"/>
</dbReference>
<dbReference type="SMART" id="SM01009">
    <property type="entry name" value="AlkA_N"/>
    <property type="match status" value="1"/>
</dbReference>
<dbReference type="GO" id="GO:0032993">
    <property type="term" value="C:protein-DNA complex"/>
    <property type="evidence" value="ECO:0007669"/>
    <property type="project" value="TreeGrafter"/>
</dbReference>
<protein>
    <recommendedName>
        <fullName evidence="3">DNA-3-methyladenine glycosylase II</fullName>
        <ecNumber evidence="3">3.2.2.21</ecNumber>
    </recommendedName>
</protein>
<dbReference type="PROSITE" id="PS01124">
    <property type="entry name" value="HTH_ARAC_FAMILY_2"/>
    <property type="match status" value="1"/>
</dbReference>
<dbReference type="FunFam" id="3.40.10.10:FF:000001">
    <property type="entry name" value="DNA-3-methyladenine glycosylase 2"/>
    <property type="match status" value="1"/>
</dbReference>
<dbReference type="CDD" id="cd00056">
    <property type="entry name" value="ENDO3c"/>
    <property type="match status" value="1"/>
</dbReference>
<keyword evidence="13" id="KW-0234">DNA repair</keyword>
<dbReference type="InterPro" id="IPR035451">
    <property type="entry name" value="Ada-like_dom_sf"/>
</dbReference>
<keyword evidence="5" id="KW-0808">Transferase</keyword>
<dbReference type="PANTHER" id="PTHR43003">
    <property type="entry name" value="DNA-3-METHYLADENINE GLYCOSYLASE"/>
    <property type="match status" value="1"/>
</dbReference>
<dbReference type="GO" id="GO:0032259">
    <property type="term" value="P:methylation"/>
    <property type="evidence" value="ECO:0007669"/>
    <property type="project" value="UniProtKB-KW"/>
</dbReference>
<evidence type="ECO:0000256" key="11">
    <source>
        <dbReference type="ARBA" id="ARBA00023159"/>
    </source>
</evidence>
<dbReference type="Pfam" id="PF12833">
    <property type="entry name" value="HTH_18"/>
    <property type="match status" value="1"/>
</dbReference>
<dbReference type="GO" id="GO:0005737">
    <property type="term" value="C:cytoplasm"/>
    <property type="evidence" value="ECO:0007669"/>
    <property type="project" value="TreeGrafter"/>
</dbReference>
<dbReference type="GO" id="GO:0008168">
    <property type="term" value="F:methyltransferase activity"/>
    <property type="evidence" value="ECO:0007669"/>
    <property type="project" value="UniProtKB-KW"/>
</dbReference>
<evidence type="ECO:0000313" key="16">
    <source>
        <dbReference type="EMBL" id="RUR01815.1"/>
    </source>
</evidence>
<dbReference type="AlphaFoldDB" id="A0A3S1CT10"/>
<dbReference type="Gene3D" id="3.30.310.20">
    <property type="entry name" value="DNA-3-methyladenine glycosylase AlkA, N-terminal domain"/>
    <property type="match status" value="1"/>
</dbReference>
<dbReference type="Proteomes" id="UP000274909">
    <property type="component" value="Unassembled WGS sequence"/>
</dbReference>
<keyword evidence="6" id="KW-0479">Metal-binding</keyword>
<sequence>MDFGERYRVIESRDARFDGRFVTAVRTTGIYCRPSCPARTPKEANVTFYPTSAAAHLAGYRACKRCLPEATPGSPEWNLREDVAARAMRLIADGVVERDGVDGLSRRLGYSARQLNRILVSELGAGPIALARAQRAQNARALITGTAMPMADVAFAAGFSSIRQFNDTVAEVFDLTPSALRSRSRAVPERGAEQAAGSIRLALPYREPLDVDGLFGWFVPRAVPGMELVGPRRYARTVRLPRGAAIVDLTAPERSSGRPRIDAVVRFENLGDLPALLGRVRRLLDLDADPAAVDGVLSRDERLTPSVARVPGIRVPGALDAGEMLMRALLGQQVTVASARTQLTRLVETLGEAVPLEAAPAGDPVLGTDDAGPHRLFPAPAAIAEHAHEILRGPAVRTDTVRRVAAALADGSLTIDFADTRDDVTERLTAIRGIGPWTADYVVMRALGHPDVFVRRDVAIRSGARALGLPDGDAALAAESTAFAPWRSYLSMHLWRAAADAAPVRRSDASARAPASGRAASIPDPSTTSKEHA</sequence>
<dbReference type="InterPro" id="IPR010316">
    <property type="entry name" value="AlkA_N"/>
</dbReference>
<gene>
    <name evidence="16" type="ORF">ELQ94_10205</name>
</gene>
<dbReference type="GO" id="GO:0008725">
    <property type="term" value="F:DNA-3-methyladenine glycosylase activity"/>
    <property type="evidence" value="ECO:0007669"/>
    <property type="project" value="TreeGrafter"/>
</dbReference>
<evidence type="ECO:0000256" key="1">
    <source>
        <dbReference type="ARBA" id="ARBA00000086"/>
    </source>
</evidence>
<dbReference type="GO" id="GO:0032131">
    <property type="term" value="F:alkylated DNA binding"/>
    <property type="evidence" value="ECO:0007669"/>
    <property type="project" value="TreeGrafter"/>
</dbReference>
<comment type="cofactor">
    <cofactor evidence="2">
        <name>Zn(2+)</name>
        <dbReference type="ChEBI" id="CHEBI:29105"/>
    </cofactor>
</comment>
<dbReference type="InterPro" id="IPR004026">
    <property type="entry name" value="Ada_DNA_repair_Zn-bd"/>
</dbReference>
<evidence type="ECO:0000256" key="7">
    <source>
        <dbReference type="ARBA" id="ARBA00022763"/>
    </source>
</evidence>
<dbReference type="SMART" id="SM00478">
    <property type="entry name" value="ENDO3c"/>
    <property type="match status" value="1"/>
</dbReference>
<keyword evidence="8" id="KW-0862">Zinc</keyword>
<keyword evidence="11" id="KW-0010">Activator</keyword>
<dbReference type="InterPro" id="IPR037046">
    <property type="entry name" value="AlkA_N_sf"/>
</dbReference>
<evidence type="ECO:0000256" key="9">
    <source>
        <dbReference type="ARBA" id="ARBA00023015"/>
    </source>
</evidence>
<dbReference type="GO" id="GO:0043565">
    <property type="term" value="F:sequence-specific DNA binding"/>
    <property type="evidence" value="ECO:0007669"/>
    <property type="project" value="InterPro"/>
</dbReference>
<evidence type="ECO:0000256" key="4">
    <source>
        <dbReference type="ARBA" id="ARBA00022603"/>
    </source>
</evidence>
<dbReference type="GO" id="GO:0008270">
    <property type="term" value="F:zinc ion binding"/>
    <property type="evidence" value="ECO:0007669"/>
    <property type="project" value="InterPro"/>
</dbReference>
<dbReference type="InterPro" id="IPR009057">
    <property type="entry name" value="Homeodomain-like_sf"/>
</dbReference>
<evidence type="ECO:0000256" key="5">
    <source>
        <dbReference type="ARBA" id="ARBA00022679"/>
    </source>
</evidence>
<dbReference type="InterPro" id="IPR023170">
    <property type="entry name" value="HhH_base_excis_C"/>
</dbReference>